<keyword evidence="4" id="KW-0808">Transferase</keyword>
<protein>
    <recommendedName>
        <fullName evidence="2">site-specific DNA-methyltransferase (adenine-specific)</fullName>
        <ecNumber evidence="2">2.1.1.72</ecNumber>
    </recommendedName>
</protein>
<evidence type="ECO:0000256" key="2">
    <source>
        <dbReference type="ARBA" id="ARBA00011900"/>
    </source>
</evidence>
<sequence length="303" mass="33794">MSTLASASRDVKPAAPCGGGITGDTFMSQLSFADVFNMARESAGSKISTQDTQPGSESYPSVQRLMSAQYSRSRFISVFRSTGRQLGRWEVFSDFLSLAASELDMVRIRTPESMAHCRKICARYEASDIANMQEMFCLMVCALEAKFHDFLGAIFMELELGDNFRGQYFTPYSVQCLMARMLMPGVRDTIRREGIATVSDPACGAAGMLIAYAECLLEADINPSMHMFGSCIDIDPVAADMAFIQLSLLGIAAEVVTGNTLTMQFNRVRYTPVYYLNDFEKRLADLHRFRAMRDFMRRIQEAA</sequence>
<keyword evidence="6" id="KW-0680">Restriction system</keyword>
<dbReference type="GO" id="GO:0008170">
    <property type="term" value="F:N-methyltransferase activity"/>
    <property type="evidence" value="ECO:0007669"/>
    <property type="project" value="InterPro"/>
</dbReference>
<name>S5NGV4_SALBN</name>
<gene>
    <name evidence="9" type="ORF">A464_plas0051</name>
</gene>
<keyword evidence="3" id="KW-0489">Methyltransferase</keyword>
<proteinExistence type="inferred from homology"/>
<dbReference type="eggNOG" id="COG0286">
    <property type="taxonomic scope" value="Bacteria"/>
</dbReference>
<dbReference type="InterPro" id="IPR003356">
    <property type="entry name" value="DNA_methylase_A-5"/>
</dbReference>
<dbReference type="GO" id="GO:0009007">
    <property type="term" value="F:site-specific DNA-methyltransferase (adenine-specific) activity"/>
    <property type="evidence" value="ECO:0007669"/>
    <property type="project" value="UniProtKB-EC"/>
</dbReference>
<dbReference type="KEGG" id="sbz:A464_plas0051"/>
<dbReference type="Pfam" id="PF02384">
    <property type="entry name" value="N6_Mtase"/>
    <property type="match status" value="1"/>
</dbReference>
<dbReference type="PANTHER" id="PTHR42933">
    <property type="entry name" value="SLR6095 PROTEIN"/>
    <property type="match status" value="1"/>
</dbReference>
<comment type="similarity">
    <text evidence="1">Belongs to the N(4)/N(6)-methyltransferase family.</text>
</comment>
<evidence type="ECO:0000256" key="4">
    <source>
        <dbReference type="ARBA" id="ARBA00022679"/>
    </source>
</evidence>
<dbReference type="AlphaFoldDB" id="S5NGV4"/>
<dbReference type="HOGENOM" id="CLU_072010_3_0_6"/>
<dbReference type="PANTHER" id="PTHR42933:SF1">
    <property type="entry name" value="SITE-SPECIFIC DNA-METHYLTRANSFERASE (ADENINE-SPECIFIC)"/>
    <property type="match status" value="1"/>
</dbReference>
<evidence type="ECO:0000259" key="8">
    <source>
        <dbReference type="Pfam" id="PF02384"/>
    </source>
</evidence>
<organism evidence="9 10">
    <name type="scientific">Salmonella bongori N268-08</name>
    <dbReference type="NCBI Taxonomy" id="1197719"/>
    <lineage>
        <taxon>Bacteria</taxon>
        <taxon>Pseudomonadati</taxon>
        <taxon>Pseudomonadota</taxon>
        <taxon>Gammaproteobacteria</taxon>
        <taxon>Enterobacterales</taxon>
        <taxon>Enterobacteriaceae</taxon>
        <taxon>Salmonella</taxon>
    </lineage>
</organism>
<dbReference type="InterPro" id="IPR029063">
    <property type="entry name" value="SAM-dependent_MTases_sf"/>
</dbReference>
<dbReference type="GO" id="GO:0009307">
    <property type="term" value="P:DNA restriction-modification system"/>
    <property type="evidence" value="ECO:0007669"/>
    <property type="project" value="UniProtKB-KW"/>
</dbReference>
<dbReference type="PATRIC" id="fig|1197719.3.peg.4686"/>
<evidence type="ECO:0000256" key="1">
    <source>
        <dbReference type="ARBA" id="ARBA00006594"/>
    </source>
</evidence>
<keyword evidence="5" id="KW-0949">S-adenosyl-L-methionine</keyword>
<dbReference type="SUPFAM" id="SSF53335">
    <property type="entry name" value="S-adenosyl-L-methionine-dependent methyltransferases"/>
    <property type="match status" value="1"/>
</dbReference>
<evidence type="ECO:0000313" key="10">
    <source>
        <dbReference type="Proteomes" id="UP000015042"/>
    </source>
</evidence>
<reference evidence="9 10" key="1">
    <citation type="submission" date="2013-07" db="EMBL/GenBank/DDBJ databases">
        <title>Genome sequence of Salmonella bongori N268-08 - a rare clinical isolate.</title>
        <authorList>
            <person name="Marti R."/>
            <person name="Hagens S."/>
            <person name="Loessner M.J."/>
            <person name="Klumpp J."/>
        </authorList>
    </citation>
    <scope>NUCLEOTIDE SEQUENCE [LARGE SCALE GENOMIC DNA]</scope>
    <source>
        <strain evidence="9 10">N268-08</strain>
        <plasmid evidence="10">Plasmid RM1</plasmid>
    </source>
</reference>
<evidence type="ECO:0000313" key="9">
    <source>
        <dbReference type="EMBL" id="AGR61875.1"/>
    </source>
</evidence>
<keyword evidence="9" id="KW-0614">Plasmid</keyword>
<dbReference type="PRINTS" id="PR00507">
    <property type="entry name" value="N12N6MTFRASE"/>
</dbReference>
<dbReference type="EC" id="2.1.1.72" evidence="2"/>
<dbReference type="Proteomes" id="UP000015042">
    <property type="component" value="Plasmid RM1"/>
</dbReference>
<accession>S5NGV4</accession>
<evidence type="ECO:0000256" key="6">
    <source>
        <dbReference type="ARBA" id="ARBA00022747"/>
    </source>
</evidence>
<evidence type="ECO:0000256" key="3">
    <source>
        <dbReference type="ARBA" id="ARBA00022603"/>
    </source>
</evidence>
<dbReference type="Gene3D" id="3.40.50.150">
    <property type="entry name" value="Vaccinia Virus protein VP39"/>
    <property type="match status" value="1"/>
</dbReference>
<dbReference type="GO" id="GO:0032259">
    <property type="term" value="P:methylation"/>
    <property type="evidence" value="ECO:0007669"/>
    <property type="project" value="UniProtKB-KW"/>
</dbReference>
<dbReference type="EMBL" id="CP006609">
    <property type="protein sequence ID" value="AGR61875.1"/>
    <property type="molecule type" value="Genomic_DNA"/>
</dbReference>
<geneLocation type="plasmid" evidence="9 10">
    <name>RM1</name>
</geneLocation>
<dbReference type="GO" id="GO:0003677">
    <property type="term" value="F:DNA binding"/>
    <property type="evidence" value="ECO:0007669"/>
    <property type="project" value="InterPro"/>
</dbReference>
<evidence type="ECO:0000256" key="7">
    <source>
        <dbReference type="ARBA" id="ARBA00047942"/>
    </source>
</evidence>
<dbReference type="InterPro" id="IPR051537">
    <property type="entry name" value="DNA_Adenine_Mtase"/>
</dbReference>
<feature type="domain" description="DNA methylase adenine-specific" evidence="8">
    <location>
        <begin position="165"/>
        <end position="263"/>
    </location>
</feature>
<evidence type="ECO:0000256" key="5">
    <source>
        <dbReference type="ARBA" id="ARBA00022691"/>
    </source>
</evidence>
<comment type="catalytic activity">
    <reaction evidence="7">
        <text>a 2'-deoxyadenosine in DNA + S-adenosyl-L-methionine = an N(6)-methyl-2'-deoxyadenosine in DNA + S-adenosyl-L-homocysteine + H(+)</text>
        <dbReference type="Rhea" id="RHEA:15197"/>
        <dbReference type="Rhea" id="RHEA-COMP:12418"/>
        <dbReference type="Rhea" id="RHEA-COMP:12419"/>
        <dbReference type="ChEBI" id="CHEBI:15378"/>
        <dbReference type="ChEBI" id="CHEBI:57856"/>
        <dbReference type="ChEBI" id="CHEBI:59789"/>
        <dbReference type="ChEBI" id="CHEBI:90615"/>
        <dbReference type="ChEBI" id="CHEBI:90616"/>
        <dbReference type="EC" id="2.1.1.72"/>
    </reaction>
</comment>